<dbReference type="RefSeq" id="WP_248476824.1">
    <property type="nucleotide sequence ID" value="NZ_JALPRF010000002.1"/>
</dbReference>
<protein>
    <recommendedName>
        <fullName evidence="3">Carboxypeptidase regulatory-like domain-containing protein</fullName>
    </recommendedName>
</protein>
<dbReference type="EMBL" id="JALPRF010000002">
    <property type="protein sequence ID" value="MCK8492209.1"/>
    <property type="molecule type" value="Genomic_DNA"/>
</dbReference>
<sequence length="261" mass="29273">MSSFSVQIPQPCHERWSEMQPDERGRFCASCQKLVIDYTAFSDQELIKLLSKPLATNCGRFRDDQLNRPLVPATKGARPVWRHWLSLLTMSLFGWQAARAQVNQRRILSQPATVYQAAEKPVVSIRAIPVRSTLGPSTKWVVRGRIMRNDSSGTLLPVSGAYVSVSRSGERWVTQSDDTGAFSLPITTRIDTTAFKVDVHALTFWRGQTTFQGSPSSPVIELNDILLYSYGRPISVAITGGGIAILKTPSRWQRLKRKLFH</sequence>
<evidence type="ECO:0000313" key="2">
    <source>
        <dbReference type="Proteomes" id="UP001202180"/>
    </source>
</evidence>
<comment type="caution">
    <text evidence="1">The sequence shown here is derived from an EMBL/GenBank/DDBJ whole genome shotgun (WGS) entry which is preliminary data.</text>
</comment>
<name>A0ABT0HJ81_9BACT</name>
<reference evidence="1 2" key="1">
    <citation type="submission" date="2022-04" db="EMBL/GenBank/DDBJ databases">
        <title>Spirosoma sp. strain RP8 genome sequencing and assembly.</title>
        <authorList>
            <person name="Jung Y."/>
        </authorList>
    </citation>
    <scope>NUCLEOTIDE SEQUENCE [LARGE SCALE GENOMIC DNA]</scope>
    <source>
        <strain evidence="1 2">RP8</strain>
    </source>
</reference>
<gene>
    <name evidence="1" type="ORF">M0L20_10145</name>
</gene>
<organism evidence="1 2">
    <name type="scientific">Spirosoma liriopis</name>
    <dbReference type="NCBI Taxonomy" id="2937440"/>
    <lineage>
        <taxon>Bacteria</taxon>
        <taxon>Pseudomonadati</taxon>
        <taxon>Bacteroidota</taxon>
        <taxon>Cytophagia</taxon>
        <taxon>Cytophagales</taxon>
        <taxon>Cytophagaceae</taxon>
        <taxon>Spirosoma</taxon>
    </lineage>
</organism>
<proteinExistence type="predicted"/>
<dbReference type="Proteomes" id="UP001202180">
    <property type="component" value="Unassembled WGS sequence"/>
</dbReference>
<accession>A0ABT0HJ81</accession>
<keyword evidence="2" id="KW-1185">Reference proteome</keyword>
<evidence type="ECO:0008006" key="3">
    <source>
        <dbReference type="Google" id="ProtNLM"/>
    </source>
</evidence>
<evidence type="ECO:0000313" key="1">
    <source>
        <dbReference type="EMBL" id="MCK8492209.1"/>
    </source>
</evidence>